<evidence type="ECO:0000313" key="3">
    <source>
        <dbReference type="Proteomes" id="UP000005237"/>
    </source>
</evidence>
<evidence type="ECO:0000313" key="2">
    <source>
        <dbReference type="EnsemblMetazoa" id="CJA14810.1"/>
    </source>
</evidence>
<feature type="region of interest" description="Disordered" evidence="1">
    <location>
        <begin position="1"/>
        <end position="107"/>
    </location>
</feature>
<reference evidence="2" key="2">
    <citation type="submission" date="2022-06" db="UniProtKB">
        <authorList>
            <consortium name="EnsemblMetazoa"/>
        </authorList>
    </citation>
    <scope>IDENTIFICATION</scope>
    <source>
        <strain evidence="2">DF5081</strain>
    </source>
</reference>
<dbReference type="Proteomes" id="UP000005237">
    <property type="component" value="Unassembled WGS sequence"/>
</dbReference>
<protein>
    <submittedName>
        <fullName evidence="2">Uncharacterized protein</fullName>
    </submittedName>
</protein>
<keyword evidence="3" id="KW-1185">Reference proteome</keyword>
<evidence type="ECO:0000256" key="1">
    <source>
        <dbReference type="SAM" id="MobiDB-lite"/>
    </source>
</evidence>
<reference evidence="3" key="1">
    <citation type="submission" date="2010-08" db="EMBL/GenBank/DDBJ databases">
        <authorList>
            <consortium name="Caenorhabditis japonica Sequencing Consortium"/>
            <person name="Wilson R.K."/>
        </authorList>
    </citation>
    <scope>NUCLEOTIDE SEQUENCE [LARGE SCALE GENOMIC DNA]</scope>
    <source>
        <strain evidence="3">DF5081</strain>
    </source>
</reference>
<accession>A0A8R1DZC0</accession>
<sequence>MLSENDKNLHTNVENGSKPGENQKGTANPAPKKTTATKKVEKLHISDDEKENGQHGEEVQHFEEKMADDQPEEELDTPAADESPEWAEVPEKKEDVGSSSEKIGKMSSDCKRAFQSLEKCLEKLPATMYGVRVSKKGTATIANQVVIHTEICKVKKEVKRMIDENNTAAGHVKAIHDMLKTFTDTERSGIEAWKNTMTAEISKFREKIENNGMEREQAAKLEAEKFMEILKKAVDSVEQLEQELASKTTKRKSAIEAETTAPKVSKTDLPKMSPKDRYKTAMEAAAAAAAAKEKKKKIVFSCILCVSNEHKTTECGIYGTISKRRLRMAELGICSTCGRGHTGTCKFKSSRQCEICQALHLHYLCTNTFEE</sequence>
<feature type="compositionally biased region" description="Basic and acidic residues" evidence="1">
    <location>
        <begin position="38"/>
        <end position="68"/>
    </location>
</feature>
<name>A0A8R1DZC0_CAEJA</name>
<dbReference type="EnsemblMetazoa" id="CJA14810.1">
    <property type="protein sequence ID" value="CJA14810.1"/>
    <property type="gene ID" value="WBGene00134014"/>
</dbReference>
<proteinExistence type="predicted"/>
<dbReference type="AlphaFoldDB" id="A0A8R1DZC0"/>
<organism evidence="2 3">
    <name type="scientific">Caenorhabditis japonica</name>
    <dbReference type="NCBI Taxonomy" id="281687"/>
    <lineage>
        <taxon>Eukaryota</taxon>
        <taxon>Metazoa</taxon>
        <taxon>Ecdysozoa</taxon>
        <taxon>Nematoda</taxon>
        <taxon>Chromadorea</taxon>
        <taxon>Rhabditida</taxon>
        <taxon>Rhabditina</taxon>
        <taxon>Rhabditomorpha</taxon>
        <taxon>Rhabditoidea</taxon>
        <taxon>Rhabditidae</taxon>
        <taxon>Peloderinae</taxon>
        <taxon>Caenorhabditis</taxon>
    </lineage>
</organism>
<feature type="region of interest" description="Disordered" evidence="1">
    <location>
        <begin position="245"/>
        <end position="273"/>
    </location>
</feature>
<feature type="compositionally biased region" description="Basic and acidic residues" evidence="1">
    <location>
        <begin position="89"/>
        <end position="107"/>
    </location>
</feature>